<accession>A0A8J4F1H1</accession>
<comment type="function">
    <text evidence="6">Catalyzes the conversion of 7,8-dihydroneopterin into 6-hydroxymethyl-7,8-dihydropterin, a biosynthetic precursor of the vitamin tetrahydrofolate. Can use L-threo-dihydroneopterin and D-erythro-dihydroneopterin as substrates for the formation of 6-hydroxymethyldihydropterin, but it can also catalyze the epimerization of carbon 2' of dihydroneopterin and dihydromonapterin.</text>
</comment>
<evidence type="ECO:0000256" key="5">
    <source>
        <dbReference type="ARBA" id="ARBA00023239"/>
    </source>
</evidence>
<comment type="caution">
    <text evidence="10">The sequence shown here is derived from an EMBL/GenBank/DDBJ whole genome shotgun (WGS) entry which is preliminary data.</text>
</comment>
<evidence type="ECO:0000256" key="2">
    <source>
        <dbReference type="ARBA" id="ARBA00005013"/>
    </source>
</evidence>
<evidence type="ECO:0000256" key="7">
    <source>
        <dbReference type="ARBA" id="ARBA00063311"/>
    </source>
</evidence>
<keyword evidence="5 8" id="KW-0456">Lyase</keyword>
<evidence type="ECO:0000259" key="9">
    <source>
        <dbReference type="SMART" id="SM00905"/>
    </source>
</evidence>
<evidence type="ECO:0000256" key="6">
    <source>
        <dbReference type="ARBA" id="ARBA00055579"/>
    </source>
</evidence>
<dbReference type="PANTHER" id="PTHR42844">
    <property type="entry name" value="DIHYDRONEOPTERIN ALDOLASE 1-RELATED"/>
    <property type="match status" value="1"/>
</dbReference>
<name>A0A8J4F1H1_9CHLO</name>
<dbReference type="GO" id="GO:0046656">
    <property type="term" value="P:folic acid biosynthetic process"/>
    <property type="evidence" value="ECO:0007669"/>
    <property type="project" value="UniProtKB-UniRule"/>
</dbReference>
<proteinExistence type="inferred from homology"/>
<gene>
    <name evidence="10" type="ORF">Vafri_9484</name>
</gene>
<evidence type="ECO:0000256" key="1">
    <source>
        <dbReference type="ARBA" id="ARBA00001353"/>
    </source>
</evidence>
<sequence length="197" mass="21203">MNMSKGFVNLVKCALGRVPSGALLVCAQPPAFVVDSLLWASAIGHSELPRYSTAPPTCTGDWIHINNMRFHGRHGVLPEETRLGQNFLVDIKLEVDATRAGASDALEDTVNYVAVYEDVKEIVEGPPCKLIETVAQRAVNTILLRHPGVQQVDFAIRKLAIPGVPSVVDSVGVQIRRVRQGHCPAPQLEPSAGGNAL</sequence>
<dbReference type="GO" id="GO:0046654">
    <property type="term" value="P:tetrahydrofolate biosynthetic process"/>
    <property type="evidence" value="ECO:0007669"/>
    <property type="project" value="UniProtKB-UniRule"/>
</dbReference>
<comment type="similarity">
    <text evidence="3 8">Belongs to the DHNA family.</text>
</comment>
<evidence type="ECO:0000256" key="8">
    <source>
        <dbReference type="RuleBase" id="RU362079"/>
    </source>
</evidence>
<dbReference type="GO" id="GO:0004150">
    <property type="term" value="F:dihydroneopterin aldolase activity"/>
    <property type="evidence" value="ECO:0007669"/>
    <property type="project" value="UniProtKB-UniRule"/>
</dbReference>
<dbReference type="Proteomes" id="UP000747399">
    <property type="component" value="Unassembled WGS sequence"/>
</dbReference>
<protein>
    <recommendedName>
        <fullName evidence="8">7,8-dihydroneopterin aldolase</fullName>
        <ecNumber evidence="8">4.1.2.25</ecNumber>
    </recommendedName>
</protein>
<evidence type="ECO:0000313" key="10">
    <source>
        <dbReference type="EMBL" id="GIL53850.1"/>
    </source>
</evidence>
<evidence type="ECO:0000313" key="11">
    <source>
        <dbReference type="Proteomes" id="UP000747399"/>
    </source>
</evidence>
<comment type="pathway">
    <text evidence="2 8">Cofactor biosynthesis; tetrahydrofolate biosynthesis; 2-amino-4-hydroxy-6-hydroxymethyl-7,8-dihydropteridine diphosphate from 7,8-dihydroneopterin triphosphate: step 3/4.</text>
</comment>
<dbReference type="SMART" id="SM00905">
    <property type="entry name" value="FolB"/>
    <property type="match status" value="1"/>
</dbReference>
<comment type="catalytic activity">
    <reaction evidence="1 8">
        <text>7,8-dihydroneopterin = 6-hydroxymethyl-7,8-dihydropterin + glycolaldehyde</text>
        <dbReference type="Rhea" id="RHEA:10540"/>
        <dbReference type="ChEBI" id="CHEBI:17001"/>
        <dbReference type="ChEBI" id="CHEBI:17071"/>
        <dbReference type="ChEBI" id="CHEBI:44841"/>
        <dbReference type="EC" id="4.1.2.25"/>
    </reaction>
</comment>
<keyword evidence="11" id="KW-1185">Reference proteome</keyword>
<dbReference type="Gene3D" id="3.30.1130.10">
    <property type="match status" value="1"/>
</dbReference>
<comment type="subunit">
    <text evidence="7">Homooctamer. Forms a hollow cylinder assembled from two ring-shaped tetramers.</text>
</comment>
<dbReference type="EMBL" id="BNCO01000016">
    <property type="protein sequence ID" value="GIL53850.1"/>
    <property type="molecule type" value="Genomic_DNA"/>
</dbReference>
<dbReference type="NCBIfam" id="TIGR00525">
    <property type="entry name" value="folB"/>
    <property type="match status" value="1"/>
</dbReference>
<dbReference type="AlphaFoldDB" id="A0A8J4F1H1"/>
<evidence type="ECO:0000256" key="3">
    <source>
        <dbReference type="ARBA" id="ARBA00005708"/>
    </source>
</evidence>
<evidence type="ECO:0000256" key="4">
    <source>
        <dbReference type="ARBA" id="ARBA00022909"/>
    </source>
</evidence>
<dbReference type="FunFam" id="3.30.1130.10:FF:000003">
    <property type="entry name" value="7,8-dihydroneopterin aldolase"/>
    <property type="match status" value="1"/>
</dbReference>
<dbReference type="GO" id="GO:0005737">
    <property type="term" value="C:cytoplasm"/>
    <property type="evidence" value="ECO:0007669"/>
    <property type="project" value="TreeGrafter"/>
</dbReference>
<dbReference type="UniPathway" id="UPA00077">
    <property type="reaction ID" value="UER00154"/>
</dbReference>
<dbReference type="InterPro" id="IPR043133">
    <property type="entry name" value="GTP-CH-I_C/QueF"/>
</dbReference>
<keyword evidence="4 8" id="KW-0289">Folate biosynthesis</keyword>
<organism evidence="10 11">
    <name type="scientific">Volvox africanus</name>
    <dbReference type="NCBI Taxonomy" id="51714"/>
    <lineage>
        <taxon>Eukaryota</taxon>
        <taxon>Viridiplantae</taxon>
        <taxon>Chlorophyta</taxon>
        <taxon>core chlorophytes</taxon>
        <taxon>Chlorophyceae</taxon>
        <taxon>CS clade</taxon>
        <taxon>Chlamydomonadales</taxon>
        <taxon>Volvocaceae</taxon>
        <taxon>Volvox</taxon>
    </lineage>
</organism>
<feature type="domain" description="Dihydroneopterin aldolase/epimerase" evidence="9">
    <location>
        <begin position="63"/>
        <end position="177"/>
    </location>
</feature>
<dbReference type="InterPro" id="IPR006157">
    <property type="entry name" value="FolB_dom"/>
</dbReference>
<dbReference type="EC" id="4.1.2.25" evidence="8"/>
<dbReference type="CDD" id="cd00534">
    <property type="entry name" value="DHNA_DHNTPE"/>
    <property type="match status" value="1"/>
</dbReference>
<dbReference type="InterPro" id="IPR006156">
    <property type="entry name" value="Dihydroneopterin_aldolase"/>
</dbReference>
<dbReference type="Pfam" id="PF02152">
    <property type="entry name" value="FolB"/>
    <property type="match status" value="1"/>
</dbReference>
<comment type="function">
    <text evidence="8">Catalyzes the conversion of 7,8-dihydroneopterin to 6-hydroxymethyl-7,8-dihydropterin.</text>
</comment>
<reference evidence="10" key="1">
    <citation type="journal article" date="2021" name="Proc. Natl. Acad. Sci. U.S.A.">
        <title>Three genomes in the algal genus Volvox reveal the fate of a haploid sex-determining region after a transition to homothallism.</title>
        <authorList>
            <person name="Yamamoto K."/>
            <person name="Hamaji T."/>
            <person name="Kawai-Toyooka H."/>
            <person name="Matsuzaki R."/>
            <person name="Takahashi F."/>
            <person name="Nishimura Y."/>
            <person name="Kawachi M."/>
            <person name="Noguchi H."/>
            <person name="Minakuchi Y."/>
            <person name="Umen J.G."/>
            <person name="Toyoda A."/>
            <person name="Nozaki H."/>
        </authorList>
    </citation>
    <scope>NUCLEOTIDE SEQUENCE</scope>
    <source>
        <strain evidence="10">NIES-3780</strain>
    </source>
</reference>
<dbReference type="PANTHER" id="PTHR42844:SF1">
    <property type="entry name" value="DIHYDRONEOPTERIN ALDOLASE 1-RELATED"/>
    <property type="match status" value="1"/>
</dbReference>
<dbReference type="SUPFAM" id="SSF55620">
    <property type="entry name" value="Tetrahydrobiopterin biosynthesis enzymes-like"/>
    <property type="match status" value="1"/>
</dbReference>
<dbReference type="NCBIfam" id="TIGR00526">
    <property type="entry name" value="folB_dom"/>
    <property type="match status" value="1"/>
</dbReference>